<dbReference type="Proteomes" id="UP000000361">
    <property type="component" value="Chromosome 2"/>
</dbReference>
<reference evidence="7" key="1">
    <citation type="submission" date="2006-12" db="EMBL/GenBank/DDBJ databases">
        <title>Complete sequence of chromosome 2 of Paracoccus denitrificans PD1222.</title>
        <authorList>
            <person name="Copeland A."/>
            <person name="Lucas S."/>
            <person name="Lapidus A."/>
            <person name="Barry K."/>
            <person name="Detter J.C."/>
            <person name="Glavina del Rio T."/>
            <person name="Hammon N."/>
            <person name="Israni S."/>
            <person name="Dalin E."/>
            <person name="Tice H."/>
            <person name="Pitluck S."/>
            <person name="Munk A.C."/>
            <person name="Brettin T."/>
            <person name="Bruce D."/>
            <person name="Han C."/>
            <person name="Tapia R."/>
            <person name="Gilna P."/>
            <person name="Schmutz J."/>
            <person name="Larimer F."/>
            <person name="Land M."/>
            <person name="Hauser L."/>
            <person name="Kyrpides N."/>
            <person name="Lykidis A."/>
            <person name="Spiro S."/>
            <person name="Richardson D.J."/>
            <person name="Moir J.W.B."/>
            <person name="Ferguson S.J."/>
            <person name="van Spanning R.J.M."/>
            <person name="Richardson P."/>
        </authorList>
    </citation>
    <scope>NUCLEOTIDE SEQUENCE [LARGE SCALE GENOMIC DNA]</scope>
    <source>
        <strain evidence="7">Pd 1222</strain>
    </source>
</reference>
<dbReference type="InterPro" id="IPR019885">
    <property type="entry name" value="Tscrpt_reg_HTH_AsnC-type_CS"/>
</dbReference>
<dbReference type="AlphaFoldDB" id="A1B849"/>
<protein>
    <submittedName>
        <fullName evidence="6">Transcriptional regulator, AsnC family</fullName>
    </submittedName>
</protein>
<dbReference type="KEGG" id="pde:Pden_3626"/>
<proteinExistence type="predicted"/>
<organism evidence="6 7">
    <name type="scientific">Paracoccus denitrificans (strain Pd 1222)</name>
    <dbReference type="NCBI Taxonomy" id="318586"/>
    <lineage>
        <taxon>Bacteria</taxon>
        <taxon>Pseudomonadati</taxon>
        <taxon>Pseudomonadota</taxon>
        <taxon>Alphaproteobacteria</taxon>
        <taxon>Rhodobacterales</taxon>
        <taxon>Paracoccaceae</taxon>
        <taxon>Paracoccus</taxon>
    </lineage>
</organism>
<dbReference type="GO" id="GO:0043201">
    <property type="term" value="P:response to L-leucine"/>
    <property type="evidence" value="ECO:0007669"/>
    <property type="project" value="TreeGrafter"/>
</dbReference>
<dbReference type="HOGENOM" id="CLU_091233_0_3_5"/>
<keyword evidence="3" id="KW-0010">Activator</keyword>
<dbReference type="Gene3D" id="3.30.70.920">
    <property type="match status" value="1"/>
</dbReference>
<dbReference type="PANTHER" id="PTHR30154">
    <property type="entry name" value="LEUCINE-RESPONSIVE REGULATORY PROTEIN"/>
    <property type="match status" value="1"/>
</dbReference>
<dbReference type="STRING" id="318586.Pden_3626"/>
<keyword evidence="4" id="KW-0804">Transcription</keyword>
<feature type="domain" description="HTH asnC-type" evidence="5">
    <location>
        <begin position="26"/>
        <end position="89"/>
    </location>
</feature>
<keyword evidence="7" id="KW-1185">Reference proteome</keyword>
<evidence type="ECO:0000256" key="3">
    <source>
        <dbReference type="ARBA" id="ARBA00023159"/>
    </source>
</evidence>
<dbReference type="InterPro" id="IPR011008">
    <property type="entry name" value="Dimeric_a/b-barrel"/>
</dbReference>
<dbReference type="SUPFAM" id="SSF46785">
    <property type="entry name" value="Winged helix' DNA-binding domain"/>
    <property type="match status" value="1"/>
</dbReference>
<evidence type="ECO:0000256" key="2">
    <source>
        <dbReference type="ARBA" id="ARBA00023125"/>
    </source>
</evidence>
<evidence type="ECO:0000259" key="5">
    <source>
        <dbReference type="PROSITE" id="PS50956"/>
    </source>
</evidence>
<accession>A1B849</accession>
<dbReference type="EMBL" id="CP000490">
    <property type="protein sequence ID" value="ABL71693.1"/>
    <property type="molecule type" value="Genomic_DNA"/>
</dbReference>
<dbReference type="InterPro" id="IPR036390">
    <property type="entry name" value="WH_DNA-bd_sf"/>
</dbReference>
<dbReference type="GO" id="GO:0005829">
    <property type="term" value="C:cytosol"/>
    <property type="evidence" value="ECO:0007669"/>
    <property type="project" value="TreeGrafter"/>
</dbReference>
<dbReference type="PANTHER" id="PTHR30154:SF0">
    <property type="entry name" value="LEUCINE-RESPONSIVE REGULATORY PROTEIN"/>
    <property type="match status" value="1"/>
</dbReference>
<evidence type="ECO:0000313" key="7">
    <source>
        <dbReference type="Proteomes" id="UP000000361"/>
    </source>
</evidence>
<dbReference type="Pfam" id="PF01037">
    <property type="entry name" value="AsnC_trans_reg"/>
    <property type="match status" value="1"/>
</dbReference>
<dbReference type="PROSITE" id="PS50956">
    <property type="entry name" value="HTH_ASNC_2"/>
    <property type="match status" value="1"/>
</dbReference>
<evidence type="ECO:0000313" key="6">
    <source>
        <dbReference type="EMBL" id="ABL71693.1"/>
    </source>
</evidence>
<dbReference type="PRINTS" id="PR00033">
    <property type="entry name" value="HTHASNC"/>
</dbReference>
<dbReference type="InterPro" id="IPR036388">
    <property type="entry name" value="WH-like_DNA-bd_sf"/>
</dbReference>
<sequence>MILRARRNFRSSLKMNSIDQQSEFEIDTISARILRILARNGRIPNQQLAAEVGLSPSACLRRVQDLERRGAIQGYRAIIAPSARAAGFTAYVTVGLARHSSEAQQAFERACLAAPQVRECHNITGSVEYLLRVEVRDLDAYRRFHTEVLGAFPQIATITTHVVMGSPKDERA</sequence>
<dbReference type="PROSITE" id="PS00519">
    <property type="entry name" value="HTH_ASNC_1"/>
    <property type="match status" value="1"/>
</dbReference>
<dbReference type="Gene3D" id="1.10.10.10">
    <property type="entry name" value="Winged helix-like DNA-binding domain superfamily/Winged helix DNA-binding domain"/>
    <property type="match status" value="1"/>
</dbReference>
<dbReference type="EnsemblBacteria" id="ABL71693">
    <property type="protein sequence ID" value="ABL71693"/>
    <property type="gene ID" value="Pden_3626"/>
</dbReference>
<evidence type="ECO:0000256" key="4">
    <source>
        <dbReference type="ARBA" id="ARBA00023163"/>
    </source>
</evidence>
<dbReference type="GO" id="GO:0006524">
    <property type="term" value="P:alanine catabolic process"/>
    <property type="evidence" value="ECO:0007669"/>
    <property type="project" value="TreeGrafter"/>
</dbReference>
<dbReference type="eggNOG" id="COG1522">
    <property type="taxonomic scope" value="Bacteria"/>
</dbReference>
<keyword evidence="1" id="KW-0805">Transcription regulation</keyword>
<dbReference type="SMART" id="SM00344">
    <property type="entry name" value="HTH_ASNC"/>
    <property type="match status" value="1"/>
</dbReference>
<dbReference type="InterPro" id="IPR000485">
    <property type="entry name" value="AsnC-type_HTH_dom"/>
</dbReference>
<evidence type="ECO:0000256" key="1">
    <source>
        <dbReference type="ARBA" id="ARBA00023015"/>
    </source>
</evidence>
<dbReference type="Pfam" id="PF13412">
    <property type="entry name" value="HTH_24"/>
    <property type="match status" value="1"/>
</dbReference>
<dbReference type="GO" id="GO:0043565">
    <property type="term" value="F:sequence-specific DNA binding"/>
    <property type="evidence" value="ECO:0007669"/>
    <property type="project" value="InterPro"/>
</dbReference>
<keyword evidence="2" id="KW-0238">DNA-binding</keyword>
<gene>
    <name evidence="6" type="ordered locus">Pden_3626</name>
</gene>
<dbReference type="InterPro" id="IPR019887">
    <property type="entry name" value="Tscrpt_reg_AsnC/Lrp_C"/>
</dbReference>
<dbReference type="InterPro" id="IPR019888">
    <property type="entry name" value="Tscrpt_reg_AsnC-like"/>
</dbReference>
<name>A1B849_PARDP</name>
<dbReference type="SUPFAM" id="SSF54909">
    <property type="entry name" value="Dimeric alpha+beta barrel"/>
    <property type="match status" value="1"/>
</dbReference>